<reference evidence="2" key="1">
    <citation type="journal article" date="2019" name="Int. J. Syst. Evol. Microbiol.">
        <title>The Global Catalogue of Microorganisms (GCM) 10K type strain sequencing project: providing services to taxonomists for standard genome sequencing and annotation.</title>
        <authorList>
            <consortium name="The Broad Institute Genomics Platform"/>
            <consortium name="The Broad Institute Genome Sequencing Center for Infectious Disease"/>
            <person name="Wu L."/>
            <person name="Ma J."/>
        </authorList>
    </citation>
    <scope>NUCLEOTIDE SEQUENCE [LARGE SCALE GENOMIC DNA]</scope>
    <source>
        <strain evidence="2">JCM 17024</strain>
    </source>
</reference>
<evidence type="ECO:0008006" key="3">
    <source>
        <dbReference type="Google" id="ProtNLM"/>
    </source>
</evidence>
<gene>
    <name evidence="1" type="ORF">GCM10022383_19700</name>
</gene>
<dbReference type="EMBL" id="BAABCP010000001">
    <property type="protein sequence ID" value="GAA3941942.1"/>
    <property type="molecule type" value="Genomic_DNA"/>
</dbReference>
<evidence type="ECO:0000313" key="1">
    <source>
        <dbReference type="EMBL" id="GAA3941942.1"/>
    </source>
</evidence>
<protein>
    <recommendedName>
        <fullName evidence="3">AAA family ATPase</fullName>
    </recommendedName>
</protein>
<comment type="caution">
    <text evidence="1">The sequence shown here is derived from an EMBL/GenBank/DDBJ whole genome shotgun (WGS) entry which is preliminary data.</text>
</comment>
<dbReference type="SUPFAM" id="SSF52540">
    <property type="entry name" value="P-loop containing nucleoside triphosphate hydrolases"/>
    <property type="match status" value="1"/>
</dbReference>
<dbReference type="InterPro" id="IPR027417">
    <property type="entry name" value="P-loop_NTPase"/>
</dbReference>
<dbReference type="Gene3D" id="3.40.50.300">
    <property type="entry name" value="P-loop containing nucleotide triphosphate hydrolases"/>
    <property type="match status" value="1"/>
</dbReference>
<evidence type="ECO:0000313" key="2">
    <source>
        <dbReference type="Proteomes" id="UP001501591"/>
    </source>
</evidence>
<keyword evidence="2" id="KW-1185">Reference proteome</keyword>
<dbReference type="Proteomes" id="UP001501591">
    <property type="component" value="Unassembled WGS sequence"/>
</dbReference>
<dbReference type="Pfam" id="PF13481">
    <property type="entry name" value="AAA_25"/>
    <property type="match status" value="1"/>
</dbReference>
<organism evidence="1 2">
    <name type="scientific">Microbacterium soli</name>
    <dbReference type="NCBI Taxonomy" id="446075"/>
    <lineage>
        <taxon>Bacteria</taxon>
        <taxon>Bacillati</taxon>
        <taxon>Actinomycetota</taxon>
        <taxon>Actinomycetes</taxon>
        <taxon>Micrococcales</taxon>
        <taxon>Microbacteriaceae</taxon>
        <taxon>Microbacterium</taxon>
    </lineage>
</organism>
<dbReference type="RefSeq" id="WP_344819389.1">
    <property type="nucleotide sequence ID" value="NZ_BAABCP010000001.1"/>
</dbReference>
<name>A0ABP7NBK5_9MICO</name>
<sequence>MPDQRDLLLTPASQIPTRRQAWLWSGRIPLGTTTIFAGRGGEGKSTFALYLAALINKGELDGDLHGTRYPVLIISHEDDWSTVMNPRLMGAGADLDHVYQVKVRMTVDEITSETVPAFPIDLQLIRDAVEQTGARMIIVDPITSTISGDLHKVTDVRRALDPLTQLAQELDLAVIGIMHFNKGAGNASDKLSGSHGFRDAVRSVLLFATDEESGQRIVTVDKSNYSQERGASFAFNLTSMPVYTDDGAATDVGVVQYLGDTDVSVNDIINRGVSGDAESVDDRNAAQAFILDYLGERDAYEAPAGDVIKAGRSAGFSEQEIKDARRRCRNPRVVSQKSGGRGAGWVWAVSDEGGTKGGEGGTFSSPATFATFTPPLTPAEPDDKEAAPVSYLDHRPEIVARADMLCPVCGQPVGMTIPGYCDITDTAHANHRADAQVLL</sequence>
<proteinExistence type="predicted"/>
<accession>A0ABP7NBK5</accession>